<keyword evidence="2" id="KW-0472">Membrane</keyword>
<accession>A0A7X9X5F5</accession>
<feature type="transmembrane region" description="Helical" evidence="2">
    <location>
        <begin position="13"/>
        <end position="36"/>
    </location>
</feature>
<keyword evidence="2" id="KW-1133">Transmembrane helix</keyword>
<dbReference type="RefSeq" id="WP_169498060.1">
    <property type="nucleotide sequence ID" value="NZ_JABBFZ010000006.1"/>
</dbReference>
<evidence type="ECO:0000256" key="1">
    <source>
        <dbReference type="SAM" id="Coils"/>
    </source>
</evidence>
<reference evidence="3 4" key="1">
    <citation type="submission" date="2020-04" db="EMBL/GenBank/DDBJ databases">
        <title>Paraburkholderia sp. G-4-1-8 isolated from soil.</title>
        <authorList>
            <person name="Dahal R.H."/>
        </authorList>
    </citation>
    <scope>NUCLEOTIDE SEQUENCE [LARGE SCALE GENOMIC DNA]</scope>
    <source>
        <strain evidence="3 4">G-4-1-8</strain>
    </source>
</reference>
<evidence type="ECO:0000256" key="2">
    <source>
        <dbReference type="SAM" id="Phobius"/>
    </source>
</evidence>
<dbReference type="AlphaFoldDB" id="A0A7X9X5F5"/>
<proteinExistence type="predicted"/>
<feature type="transmembrane region" description="Helical" evidence="2">
    <location>
        <begin position="48"/>
        <end position="68"/>
    </location>
</feature>
<name>A0A7X9X5F5_9BURK</name>
<organism evidence="3 4">
    <name type="scientific">Paraburkholderia antibiotica</name>
    <dbReference type="NCBI Taxonomy" id="2728839"/>
    <lineage>
        <taxon>Bacteria</taxon>
        <taxon>Pseudomonadati</taxon>
        <taxon>Pseudomonadota</taxon>
        <taxon>Betaproteobacteria</taxon>
        <taxon>Burkholderiales</taxon>
        <taxon>Burkholderiaceae</taxon>
        <taxon>Paraburkholderia</taxon>
    </lineage>
</organism>
<feature type="coiled-coil region" evidence="1">
    <location>
        <begin position="157"/>
        <end position="184"/>
    </location>
</feature>
<comment type="caution">
    <text evidence="3">The sequence shown here is derived from an EMBL/GenBank/DDBJ whole genome shotgun (WGS) entry which is preliminary data.</text>
</comment>
<keyword evidence="2" id="KW-0812">Transmembrane</keyword>
<keyword evidence="4" id="KW-1185">Reference proteome</keyword>
<dbReference type="EMBL" id="JABBFZ010000006">
    <property type="protein sequence ID" value="NML31802.1"/>
    <property type="molecule type" value="Genomic_DNA"/>
</dbReference>
<evidence type="ECO:0000313" key="4">
    <source>
        <dbReference type="Proteomes" id="UP000583127"/>
    </source>
</evidence>
<dbReference type="Proteomes" id="UP000583127">
    <property type="component" value="Unassembled WGS sequence"/>
</dbReference>
<feature type="transmembrane region" description="Helical" evidence="2">
    <location>
        <begin position="80"/>
        <end position="101"/>
    </location>
</feature>
<evidence type="ECO:0000313" key="3">
    <source>
        <dbReference type="EMBL" id="NML31802.1"/>
    </source>
</evidence>
<gene>
    <name evidence="3" type="ORF">HHL14_13255</name>
</gene>
<sequence>MTTEIEGRALSGAAWWVCIGLAAAATGTALALSVISGWQRGGTAAERGIWIALGAVLVVSAHLLPALVRAASRPVRAVAFVLWIACLASAGYGHAGFFLLAQQHAGELRAQSTAVDSPAAARTLPVVMADRVAVIRQLGGAQSQRCARACPAIEARRATLAAQLEELDAEADELRRARGAVDAAAARRDALSADPVTSRLSELFGVPLARVDLLIGLTLAAVLEGVACLSWTIALRPASRPVATPVVTRVATGRAQAADSSEPDRAKPVAGRAASLGLAASRSVVSPVDDAARLARDVKAGSVRATVADIRRHLRCSQARAIALRREVVGLVAA</sequence>
<protein>
    <submittedName>
        <fullName evidence="3">Uncharacterized protein</fullName>
    </submittedName>
</protein>
<keyword evidence="1" id="KW-0175">Coiled coil</keyword>